<dbReference type="EMBL" id="KI693022">
    <property type="protein sequence ID" value="ETM45973.1"/>
    <property type="molecule type" value="Genomic_DNA"/>
</dbReference>
<sequence>MRAAFTRYRPAMRLPTRHSLATSLLDTVYIMEKKKLALLFSRQTFLVVITDGWSNINRESVVNYVIWAPSMRPMMWSSGTTGAEAHTGDFMASEISRIIAEVESVAGIGKVSAVVSDNAANMKKAGRLVEAEHPNVVFNECSAHAMCSGAAVA</sequence>
<protein>
    <recommendedName>
        <fullName evidence="1">DUF659 domain-containing protein</fullName>
    </recommendedName>
</protein>
<reference evidence="2" key="1">
    <citation type="submission" date="2013-11" db="EMBL/GenBank/DDBJ databases">
        <title>The Genome Sequence of Phytophthora parasitica IAC_01/95.</title>
        <authorList>
            <consortium name="The Broad Institute Genomics Platform"/>
            <person name="Russ C."/>
            <person name="Tyler B."/>
            <person name="Panabieres F."/>
            <person name="Shan W."/>
            <person name="Tripathy S."/>
            <person name="Grunwald N."/>
            <person name="Machado M."/>
            <person name="Johnson C.S."/>
            <person name="Arredondo F."/>
            <person name="Hong C."/>
            <person name="Coffey M."/>
            <person name="Young S.K."/>
            <person name="Zeng Q."/>
            <person name="Gargeya S."/>
            <person name="Fitzgerald M."/>
            <person name="Abouelleil A."/>
            <person name="Alvarado L."/>
            <person name="Chapman S.B."/>
            <person name="Gainer-Dewar J."/>
            <person name="Goldberg J."/>
            <person name="Griggs A."/>
            <person name="Gujja S."/>
            <person name="Hansen M."/>
            <person name="Howarth C."/>
            <person name="Imamovic A."/>
            <person name="Ireland A."/>
            <person name="Larimer J."/>
            <person name="McCowan C."/>
            <person name="Murphy C."/>
            <person name="Pearson M."/>
            <person name="Poon T.W."/>
            <person name="Priest M."/>
            <person name="Roberts A."/>
            <person name="Saif S."/>
            <person name="Shea T."/>
            <person name="Sykes S."/>
            <person name="Wortman J."/>
            <person name="Nusbaum C."/>
            <person name="Birren B."/>
        </authorList>
    </citation>
    <scope>NUCLEOTIDE SEQUENCE [LARGE SCALE GENOMIC DNA]</scope>
    <source>
        <strain evidence="2">IAC_01/95</strain>
    </source>
</reference>
<dbReference type="AlphaFoldDB" id="W2NDJ1"/>
<dbReference type="Pfam" id="PF04937">
    <property type="entry name" value="DUF659"/>
    <property type="match status" value="1"/>
</dbReference>
<evidence type="ECO:0000259" key="1">
    <source>
        <dbReference type="Pfam" id="PF04937"/>
    </source>
</evidence>
<dbReference type="VEuPathDB" id="FungiDB:PPTG_23037"/>
<feature type="domain" description="DUF659" evidence="1">
    <location>
        <begin position="15"/>
        <end position="146"/>
    </location>
</feature>
<name>W2NDJ1_PHYNI</name>
<evidence type="ECO:0000313" key="2">
    <source>
        <dbReference type="EMBL" id="ETM45973.1"/>
    </source>
</evidence>
<dbReference type="InterPro" id="IPR007021">
    <property type="entry name" value="DUF659"/>
</dbReference>
<proteinExistence type="predicted"/>
<accession>W2NDJ1</accession>
<gene>
    <name evidence="2" type="ORF">L914_09085</name>
</gene>
<dbReference type="Proteomes" id="UP000054532">
    <property type="component" value="Unassembled WGS sequence"/>
</dbReference>
<organism evidence="2">
    <name type="scientific">Phytophthora nicotianae</name>
    <name type="common">Potato buckeye rot agent</name>
    <name type="synonym">Phytophthora parasitica</name>
    <dbReference type="NCBI Taxonomy" id="4792"/>
    <lineage>
        <taxon>Eukaryota</taxon>
        <taxon>Sar</taxon>
        <taxon>Stramenopiles</taxon>
        <taxon>Oomycota</taxon>
        <taxon>Peronosporomycetes</taxon>
        <taxon>Peronosporales</taxon>
        <taxon>Peronosporaceae</taxon>
        <taxon>Phytophthora</taxon>
    </lineage>
</organism>